<dbReference type="AlphaFoldDB" id="A0A1H1RXM9"/>
<dbReference type="OrthoDB" id="770182at2"/>
<accession>A0A1H1RXM9</accession>
<protein>
    <submittedName>
        <fullName evidence="1">Uncharacterized protein</fullName>
    </submittedName>
</protein>
<keyword evidence="2" id="KW-1185">Reference proteome</keyword>
<dbReference type="RefSeq" id="WP_091370109.1">
    <property type="nucleotide sequence ID" value="NZ_LT629740.1"/>
</dbReference>
<sequence>MPKNNIPAYAIVELLMRLSHYNELIGDYKGHTVRTENVLVKTTGGGITFPITLIMQQFENPETIDNDALVSVASLFRTSRAKQKTIS</sequence>
<evidence type="ECO:0000313" key="2">
    <source>
        <dbReference type="Proteomes" id="UP000199679"/>
    </source>
</evidence>
<gene>
    <name evidence="1" type="ORF">SAMN05216490_1094</name>
</gene>
<dbReference type="Proteomes" id="UP000199679">
    <property type="component" value="Chromosome I"/>
</dbReference>
<organism evidence="1 2">
    <name type="scientific">Mucilaginibacter mallensis</name>
    <dbReference type="NCBI Taxonomy" id="652787"/>
    <lineage>
        <taxon>Bacteria</taxon>
        <taxon>Pseudomonadati</taxon>
        <taxon>Bacteroidota</taxon>
        <taxon>Sphingobacteriia</taxon>
        <taxon>Sphingobacteriales</taxon>
        <taxon>Sphingobacteriaceae</taxon>
        <taxon>Mucilaginibacter</taxon>
    </lineage>
</organism>
<name>A0A1H1RXM9_MUCMA</name>
<evidence type="ECO:0000313" key="1">
    <source>
        <dbReference type="EMBL" id="SDS40467.1"/>
    </source>
</evidence>
<proteinExistence type="predicted"/>
<dbReference type="EMBL" id="LT629740">
    <property type="protein sequence ID" value="SDS40467.1"/>
    <property type="molecule type" value="Genomic_DNA"/>
</dbReference>
<reference evidence="1 2" key="1">
    <citation type="submission" date="2016-10" db="EMBL/GenBank/DDBJ databases">
        <authorList>
            <person name="de Groot N.N."/>
        </authorList>
    </citation>
    <scope>NUCLEOTIDE SEQUENCE [LARGE SCALE GENOMIC DNA]</scope>
    <source>
        <strain evidence="1 2">MP1X4</strain>
    </source>
</reference>